<evidence type="ECO:0000256" key="2">
    <source>
        <dbReference type="ARBA" id="ARBA00022475"/>
    </source>
</evidence>
<evidence type="ECO:0000313" key="8">
    <source>
        <dbReference type="EMBL" id="SDR84965.1"/>
    </source>
</evidence>
<name>A0A1H1MF31_9CELL</name>
<proteinExistence type="predicted"/>
<dbReference type="AlphaFoldDB" id="A0A1H1MF31"/>
<evidence type="ECO:0000313" key="9">
    <source>
        <dbReference type="Proteomes" id="UP000185663"/>
    </source>
</evidence>
<keyword evidence="9" id="KW-1185">Reference proteome</keyword>
<protein>
    <submittedName>
        <fullName evidence="8">RDD family protein</fullName>
    </submittedName>
</protein>
<reference evidence="8 9" key="1">
    <citation type="submission" date="2016-10" db="EMBL/GenBank/DDBJ databases">
        <authorList>
            <person name="de Groot N.N."/>
        </authorList>
    </citation>
    <scope>NUCLEOTIDE SEQUENCE [LARGE SCALE GENOMIC DNA]</scope>
    <source>
        <strain evidence="8 9">DSM 22126</strain>
    </source>
</reference>
<keyword evidence="5" id="KW-0472">Membrane</keyword>
<keyword evidence="2" id="KW-1003">Cell membrane</keyword>
<comment type="subcellular location">
    <subcellularLocation>
        <location evidence="1">Cell membrane</location>
        <topology evidence="1">Multi-pass membrane protein</topology>
    </subcellularLocation>
</comment>
<evidence type="ECO:0000256" key="4">
    <source>
        <dbReference type="ARBA" id="ARBA00022989"/>
    </source>
</evidence>
<dbReference type="OrthoDB" id="9793824at2"/>
<dbReference type="InterPro" id="IPR051791">
    <property type="entry name" value="Pra-immunoreactive"/>
</dbReference>
<evidence type="ECO:0000259" key="7">
    <source>
        <dbReference type="Pfam" id="PF06271"/>
    </source>
</evidence>
<keyword evidence="4" id="KW-1133">Transmembrane helix</keyword>
<dbReference type="STRING" id="545619.SAMN04489860_0211"/>
<dbReference type="PANTHER" id="PTHR36115:SF6">
    <property type="entry name" value="PROLINE-RICH ANTIGEN HOMOLOG"/>
    <property type="match status" value="1"/>
</dbReference>
<dbReference type="PANTHER" id="PTHR36115">
    <property type="entry name" value="PROLINE-RICH ANTIGEN HOMOLOG-RELATED"/>
    <property type="match status" value="1"/>
</dbReference>
<dbReference type="InterPro" id="IPR010432">
    <property type="entry name" value="RDD"/>
</dbReference>
<accession>A0A1H1MF31</accession>
<dbReference type="Pfam" id="PF06271">
    <property type="entry name" value="RDD"/>
    <property type="match status" value="1"/>
</dbReference>
<evidence type="ECO:0000256" key="1">
    <source>
        <dbReference type="ARBA" id="ARBA00004651"/>
    </source>
</evidence>
<evidence type="ECO:0000256" key="5">
    <source>
        <dbReference type="ARBA" id="ARBA00023136"/>
    </source>
</evidence>
<feature type="domain" description="RDD" evidence="7">
    <location>
        <begin position="39"/>
        <end position="177"/>
    </location>
</feature>
<dbReference type="EMBL" id="LT629776">
    <property type="protein sequence ID" value="SDR84965.1"/>
    <property type="molecule type" value="Genomic_DNA"/>
</dbReference>
<dbReference type="GO" id="GO:0005886">
    <property type="term" value="C:plasma membrane"/>
    <property type="evidence" value="ECO:0007669"/>
    <property type="project" value="UniProtKB-SubCell"/>
</dbReference>
<dbReference type="eggNOG" id="COG1714">
    <property type="taxonomic scope" value="Bacteria"/>
</dbReference>
<feature type="compositionally biased region" description="Polar residues" evidence="6">
    <location>
        <begin position="1"/>
        <end position="12"/>
    </location>
</feature>
<organism evidence="8 9">
    <name type="scientific">Paraoerskovia marina</name>
    <dbReference type="NCBI Taxonomy" id="545619"/>
    <lineage>
        <taxon>Bacteria</taxon>
        <taxon>Bacillati</taxon>
        <taxon>Actinomycetota</taxon>
        <taxon>Actinomycetes</taxon>
        <taxon>Micrococcales</taxon>
        <taxon>Cellulomonadaceae</taxon>
        <taxon>Paraoerskovia</taxon>
    </lineage>
</organism>
<gene>
    <name evidence="8" type="ORF">SAMN04489860_0211</name>
</gene>
<evidence type="ECO:0000256" key="3">
    <source>
        <dbReference type="ARBA" id="ARBA00022692"/>
    </source>
</evidence>
<evidence type="ECO:0000256" key="6">
    <source>
        <dbReference type="SAM" id="MobiDB-lite"/>
    </source>
</evidence>
<keyword evidence="3" id="KW-0812">Transmembrane</keyword>
<feature type="region of interest" description="Disordered" evidence="6">
    <location>
        <begin position="1"/>
        <end position="35"/>
    </location>
</feature>
<sequence>MEVSQSMTQTIPRGSGMAGGPVDMENDLDPPFTPERQRASWGARVIAVLLDSAIVSSVAFLATGASVPLAAIPGLDVTLFVDGELRPSLDTSGGTSGGAQAWTGGTLLVLGLFQAYTGQSVGKRVCGIAVVDDRTGRPVGLLRTVLRFVAHVLDSILLVGYVRAAFNAEGRTFADSLLSTVAVRATAPVPHPWVARLATARDDLAPSLRWPTAVTGGVALVVCAGAAAMSLVQGAAEDERHHAVPCPVDVHVDGPGDVVEITAVETRTIESRLGIDRVTDTSWHLEGRWEPALDRALPAGSTTEIDVRSPTGTYASASATADGAGGYSETYSAVIGGETDDDYVGVDLWIESNEPLAGWIVTSQVTAPDGVVQATCTGRVPGASER</sequence>
<dbReference type="Proteomes" id="UP000185663">
    <property type="component" value="Chromosome I"/>
</dbReference>